<feature type="domain" description="Helitron helicase-like" evidence="1">
    <location>
        <begin position="148"/>
        <end position="243"/>
    </location>
</feature>
<dbReference type="PANTHER" id="PTHR45786:SF74">
    <property type="entry name" value="ATP-DEPENDENT DNA HELICASE"/>
    <property type="match status" value="1"/>
</dbReference>
<name>A0AAQ3KMH9_9LILI</name>
<evidence type="ECO:0000313" key="2">
    <source>
        <dbReference type="EMBL" id="WOL11319.1"/>
    </source>
</evidence>
<keyword evidence="3" id="KW-1185">Reference proteome</keyword>
<dbReference type="AlphaFoldDB" id="A0AAQ3KMH9"/>
<reference evidence="2 3" key="1">
    <citation type="submission" date="2023-10" db="EMBL/GenBank/DDBJ databases">
        <title>Chromosome-scale genome assembly provides insights into flower coloration mechanisms of Canna indica.</title>
        <authorList>
            <person name="Li C."/>
        </authorList>
    </citation>
    <scope>NUCLEOTIDE SEQUENCE [LARGE SCALE GENOMIC DNA]</scope>
    <source>
        <tissue evidence="2">Flower</tissue>
    </source>
</reference>
<dbReference type="Pfam" id="PF14214">
    <property type="entry name" value="Helitron_like_N"/>
    <property type="match status" value="1"/>
</dbReference>
<dbReference type="EMBL" id="CP136895">
    <property type="protein sequence ID" value="WOL11319.1"/>
    <property type="molecule type" value="Genomic_DNA"/>
</dbReference>
<organism evidence="2 3">
    <name type="scientific">Canna indica</name>
    <name type="common">Indian-shot</name>
    <dbReference type="NCBI Taxonomy" id="4628"/>
    <lineage>
        <taxon>Eukaryota</taxon>
        <taxon>Viridiplantae</taxon>
        <taxon>Streptophyta</taxon>
        <taxon>Embryophyta</taxon>
        <taxon>Tracheophyta</taxon>
        <taxon>Spermatophyta</taxon>
        <taxon>Magnoliopsida</taxon>
        <taxon>Liliopsida</taxon>
        <taxon>Zingiberales</taxon>
        <taxon>Cannaceae</taxon>
        <taxon>Canna</taxon>
    </lineage>
</organism>
<dbReference type="PANTHER" id="PTHR45786">
    <property type="entry name" value="DNA BINDING PROTEIN-LIKE"/>
    <property type="match status" value="1"/>
</dbReference>
<protein>
    <recommendedName>
        <fullName evidence="1">Helitron helicase-like domain-containing protein</fullName>
    </recommendedName>
</protein>
<evidence type="ECO:0000259" key="1">
    <source>
        <dbReference type="Pfam" id="PF14214"/>
    </source>
</evidence>
<sequence>MTTLPNNYEELEPVDENIVRSLTQMFDEHNQIAKYFRMVKDRFIETDFSPVRLRLIGDRSSEFSSPAAPEIAGMIVRDFSGVNSKRDLIVEHRHSGLQRVNELHSSLMSMQYPLLFPFGDDGFRLQIPYSNSNDTTQIKRKFVAMREYYAYQLMHRDREIIHLLRGGKLLQQFIVDAFSCVENSRLEFIRHNQQKLRLDLLSGLEDAYFKGDVSGHCVGQRVILPSSVTGSPRNMIRNYQDSMHGGLSRIRFL</sequence>
<dbReference type="Proteomes" id="UP001327560">
    <property type="component" value="Chromosome 6"/>
</dbReference>
<dbReference type="InterPro" id="IPR025476">
    <property type="entry name" value="Helitron_helicase-like"/>
</dbReference>
<accession>A0AAQ3KMH9</accession>
<gene>
    <name evidence="2" type="ORF">Cni_G20081</name>
</gene>
<evidence type="ECO:0000313" key="3">
    <source>
        <dbReference type="Proteomes" id="UP001327560"/>
    </source>
</evidence>
<proteinExistence type="predicted"/>